<organism evidence="2">
    <name type="scientific">uncultured Coleofasciculus sp</name>
    <dbReference type="NCBI Taxonomy" id="1267456"/>
    <lineage>
        <taxon>Bacteria</taxon>
        <taxon>Bacillati</taxon>
        <taxon>Cyanobacteriota</taxon>
        <taxon>Cyanophyceae</taxon>
        <taxon>Coleofasciculales</taxon>
        <taxon>Coleofasciculaceae</taxon>
        <taxon>Coleofasciculus</taxon>
        <taxon>environmental samples</taxon>
    </lineage>
</organism>
<dbReference type="AlphaFoldDB" id="A0A6J4K131"/>
<evidence type="ECO:0000256" key="1">
    <source>
        <dbReference type="SAM" id="Phobius"/>
    </source>
</evidence>
<sequence>MRTTTTVSIFHFLCSVYPILSFLACNLYSTIQVILIIPIGWRQ</sequence>
<reference evidence="2" key="1">
    <citation type="submission" date="2020-02" db="EMBL/GenBank/DDBJ databases">
        <authorList>
            <person name="Meier V. D."/>
        </authorList>
    </citation>
    <scope>NUCLEOTIDE SEQUENCE</scope>
    <source>
        <strain evidence="2">AVDCRST_MAG92</strain>
    </source>
</reference>
<dbReference type="EMBL" id="CADCTM010000777">
    <property type="protein sequence ID" value="CAA9292530.1"/>
    <property type="molecule type" value="Genomic_DNA"/>
</dbReference>
<feature type="transmembrane region" description="Helical" evidence="1">
    <location>
        <begin position="20"/>
        <end position="41"/>
    </location>
</feature>
<name>A0A6J4K131_9CYAN</name>
<keyword evidence="1" id="KW-0812">Transmembrane</keyword>
<keyword evidence="1" id="KW-0472">Membrane</keyword>
<evidence type="ECO:0000313" key="2">
    <source>
        <dbReference type="EMBL" id="CAA9292530.1"/>
    </source>
</evidence>
<dbReference type="PROSITE" id="PS51257">
    <property type="entry name" value="PROKAR_LIPOPROTEIN"/>
    <property type="match status" value="1"/>
</dbReference>
<keyword evidence="1" id="KW-1133">Transmembrane helix</keyword>
<protein>
    <submittedName>
        <fullName evidence="2">Uncharacterized protein</fullName>
    </submittedName>
</protein>
<gene>
    <name evidence="2" type="ORF">AVDCRST_MAG92-4462</name>
</gene>
<accession>A0A6J4K131</accession>
<proteinExistence type="predicted"/>